<organism evidence="6 7">
    <name type="scientific">Dreissena polymorpha</name>
    <name type="common">Zebra mussel</name>
    <name type="synonym">Mytilus polymorpha</name>
    <dbReference type="NCBI Taxonomy" id="45954"/>
    <lineage>
        <taxon>Eukaryota</taxon>
        <taxon>Metazoa</taxon>
        <taxon>Spiralia</taxon>
        <taxon>Lophotrochozoa</taxon>
        <taxon>Mollusca</taxon>
        <taxon>Bivalvia</taxon>
        <taxon>Autobranchia</taxon>
        <taxon>Heteroconchia</taxon>
        <taxon>Euheterodonta</taxon>
        <taxon>Imparidentia</taxon>
        <taxon>Neoheterodontei</taxon>
        <taxon>Myida</taxon>
        <taxon>Dreissenoidea</taxon>
        <taxon>Dreissenidae</taxon>
        <taxon>Dreissena</taxon>
    </lineage>
</organism>
<dbReference type="Proteomes" id="UP000828390">
    <property type="component" value="Unassembled WGS sequence"/>
</dbReference>
<comment type="subcellular location">
    <subcellularLocation>
        <location evidence="1">Membrane</location>
    </subcellularLocation>
</comment>
<protein>
    <recommendedName>
        <fullName evidence="5">Receptor ligand binding region domain-containing protein</fullName>
    </recommendedName>
</protein>
<dbReference type="EMBL" id="JAIWYP010000015">
    <property type="protein sequence ID" value="KAH3700549.1"/>
    <property type="molecule type" value="Genomic_DNA"/>
</dbReference>
<dbReference type="SUPFAM" id="SSF53822">
    <property type="entry name" value="Periplasmic binding protein-like I"/>
    <property type="match status" value="1"/>
</dbReference>
<dbReference type="InterPro" id="IPR028082">
    <property type="entry name" value="Peripla_BP_I"/>
</dbReference>
<evidence type="ECO:0000256" key="1">
    <source>
        <dbReference type="ARBA" id="ARBA00004370"/>
    </source>
</evidence>
<keyword evidence="4" id="KW-0472">Membrane</keyword>
<comment type="caution">
    <text evidence="6">The sequence shown here is derived from an EMBL/GenBank/DDBJ whole genome shotgun (WGS) entry which is preliminary data.</text>
</comment>
<dbReference type="AlphaFoldDB" id="A0A9D4BLL3"/>
<name>A0A9D4BLL3_DREPO</name>
<dbReference type="Gene3D" id="3.40.50.2300">
    <property type="match status" value="1"/>
</dbReference>
<evidence type="ECO:0000256" key="2">
    <source>
        <dbReference type="ARBA" id="ARBA00022692"/>
    </source>
</evidence>
<reference evidence="6" key="1">
    <citation type="journal article" date="2019" name="bioRxiv">
        <title>The Genome of the Zebra Mussel, Dreissena polymorpha: A Resource for Invasive Species Research.</title>
        <authorList>
            <person name="McCartney M.A."/>
            <person name="Auch B."/>
            <person name="Kono T."/>
            <person name="Mallez S."/>
            <person name="Zhang Y."/>
            <person name="Obille A."/>
            <person name="Becker A."/>
            <person name="Abrahante J.E."/>
            <person name="Garbe J."/>
            <person name="Badalamenti J.P."/>
            <person name="Herman A."/>
            <person name="Mangelson H."/>
            <person name="Liachko I."/>
            <person name="Sullivan S."/>
            <person name="Sone E.D."/>
            <person name="Koren S."/>
            <person name="Silverstein K.A.T."/>
            <person name="Beckman K.B."/>
            <person name="Gohl D.M."/>
        </authorList>
    </citation>
    <scope>NUCLEOTIDE SEQUENCE</scope>
    <source>
        <strain evidence="6">Duluth1</strain>
        <tissue evidence="6">Whole animal</tissue>
    </source>
</reference>
<sequence>MRSCLCVIGSDFSSESEAISRMLSPLPYQYRLLHVSWGATSASLRNRELYGNFFRTIPADDIQVKVVHFNKINK</sequence>
<evidence type="ECO:0000256" key="4">
    <source>
        <dbReference type="ARBA" id="ARBA00023136"/>
    </source>
</evidence>
<reference evidence="6" key="2">
    <citation type="submission" date="2020-11" db="EMBL/GenBank/DDBJ databases">
        <authorList>
            <person name="McCartney M.A."/>
            <person name="Auch B."/>
            <person name="Kono T."/>
            <person name="Mallez S."/>
            <person name="Becker A."/>
            <person name="Gohl D.M."/>
            <person name="Silverstein K.A.T."/>
            <person name="Koren S."/>
            <person name="Bechman K.B."/>
            <person name="Herman A."/>
            <person name="Abrahante J.E."/>
            <person name="Garbe J."/>
        </authorList>
    </citation>
    <scope>NUCLEOTIDE SEQUENCE</scope>
    <source>
        <strain evidence="6">Duluth1</strain>
        <tissue evidence="6">Whole animal</tissue>
    </source>
</reference>
<dbReference type="Pfam" id="PF01094">
    <property type="entry name" value="ANF_receptor"/>
    <property type="match status" value="1"/>
</dbReference>
<evidence type="ECO:0000259" key="5">
    <source>
        <dbReference type="Pfam" id="PF01094"/>
    </source>
</evidence>
<feature type="domain" description="Receptor ligand binding region" evidence="5">
    <location>
        <begin position="7"/>
        <end position="67"/>
    </location>
</feature>
<keyword evidence="2" id="KW-0812">Transmembrane</keyword>
<dbReference type="GO" id="GO:0016020">
    <property type="term" value="C:membrane"/>
    <property type="evidence" value="ECO:0007669"/>
    <property type="project" value="UniProtKB-SubCell"/>
</dbReference>
<keyword evidence="7" id="KW-1185">Reference proteome</keyword>
<evidence type="ECO:0000256" key="3">
    <source>
        <dbReference type="ARBA" id="ARBA00022989"/>
    </source>
</evidence>
<evidence type="ECO:0000313" key="6">
    <source>
        <dbReference type="EMBL" id="KAH3700549.1"/>
    </source>
</evidence>
<proteinExistence type="predicted"/>
<keyword evidence="3" id="KW-1133">Transmembrane helix</keyword>
<accession>A0A9D4BLL3</accession>
<gene>
    <name evidence="6" type="ORF">DPMN_075528</name>
</gene>
<dbReference type="InterPro" id="IPR001828">
    <property type="entry name" value="ANF_lig-bd_rcpt"/>
</dbReference>
<evidence type="ECO:0000313" key="7">
    <source>
        <dbReference type="Proteomes" id="UP000828390"/>
    </source>
</evidence>